<evidence type="ECO:0000256" key="1">
    <source>
        <dbReference type="SAM" id="MobiDB-lite"/>
    </source>
</evidence>
<organism evidence="2">
    <name type="scientific">Solanum lycopersicum</name>
    <name type="common">Tomato</name>
    <name type="synonym">Lycopersicon esculentum</name>
    <dbReference type="NCBI Taxonomy" id="4081"/>
    <lineage>
        <taxon>Eukaryota</taxon>
        <taxon>Viridiplantae</taxon>
        <taxon>Streptophyta</taxon>
        <taxon>Embryophyta</taxon>
        <taxon>Tracheophyta</taxon>
        <taxon>Spermatophyta</taxon>
        <taxon>Magnoliopsida</taxon>
        <taxon>eudicotyledons</taxon>
        <taxon>Gunneridae</taxon>
        <taxon>Pentapetalae</taxon>
        <taxon>asterids</taxon>
        <taxon>lamiids</taxon>
        <taxon>Solanales</taxon>
        <taxon>Solanaceae</taxon>
        <taxon>Solanoideae</taxon>
        <taxon>Solaneae</taxon>
        <taxon>Solanum</taxon>
        <taxon>Solanum subgen. Lycopersicon</taxon>
    </lineage>
</organism>
<reference evidence="2" key="1">
    <citation type="journal article" date="2012" name="Nature">
        <title>The tomato genome sequence provides insights into fleshy fruit evolution.</title>
        <authorList>
            <consortium name="Tomato Genome Consortium"/>
        </authorList>
    </citation>
    <scope>NUCLEOTIDE SEQUENCE [LARGE SCALE GENOMIC DNA]</scope>
    <source>
        <strain evidence="2">cv. Heinz 1706</strain>
    </source>
</reference>
<dbReference type="Gene3D" id="1.25.40.10">
    <property type="entry name" value="Tetratricopeptide repeat domain"/>
    <property type="match status" value="1"/>
</dbReference>
<feature type="compositionally biased region" description="Polar residues" evidence="1">
    <location>
        <begin position="334"/>
        <end position="348"/>
    </location>
</feature>
<feature type="compositionally biased region" description="Basic and acidic residues" evidence="1">
    <location>
        <begin position="275"/>
        <end position="285"/>
    </location>
</feature>
<gene>
    <name evidence="2" type="primary">LOC101263750</name>
</gene>
<feature type="compositionally biased region" description="Polar residues" evidence="1">
    <location>
        <begin position="92"/>
        <end position="107"/>
    </location>
</feature>
<dbReference type="FunCoup" id="A0A3Q7EFL8">
    <property type="interactions" value="2429"/>
</dbReference>
<feature type="compositionally biased region" description="Low complexity" evidence="1">
    <location>
        <begin position="36"/>
        <end position="51"/>
    </location>
</feature>
<dbReference type="Gramene" id="Solyc01g066050.3.1">
    <property type="protein sequence ID" value="Solyc01g066050.3.1"/>
    <property type="gene ID" value="Solyc01g066050.3"/>
</dbReference>
<reference evidence="2" key="2">
    <citation type="submission" date="2019-01" db="UniProtKB">
        <authorList>
            <consortium name="EnsemblPlants"/>
        </authorList>
    </citation>
    <scope>IDENTIFICATION</scope>
    <source>
        <strain evidence="2">cv. Heinz 1706</strain>
    </source>
</reference>
<dbReference type="PaxDb" id="4081-Solyc01g066050.2.1"/>
<dbReference type="SUPFAM" id="SSF48452">
    <property type="entry name" value="TPR-like"/>
    <property type="match status" value="1"/>
</dbReference>
<feature type="region of interest" description="Disordered" evidence="1">
    <location>
        <begin position="249"/>
        <end position="421"/>
    </location>
</feature>
<dbReference type="OrthoDB" id="1872379at2759"/>
<dbReference type="PANTHER" id="PTHR47697:SF1">
    <property type="entry name" value="OS03G0340700 PROTEIN"/>
    <property type="match status" value="1"/>
</dbReference>
<sequence>MNSNYGKSGSSMNRFDFDLGMNSGRSRSLNDQKNKTSSYSSSSSSYTYSSTQSKPNSGSSWTQPNKSSWTHQPVGSLSGPNSMAGDIFGKSWGSSAPSTTSNVASSVGMTNKNPNLFGDLVSSALGGNKSSSNAPLKNAAPTANKSAFSMGGMTDNLPKSGNSVKTGGSWGSAGNSGSGTAGGSWGSAGNSGSGNAGGSWGSVGNSGSGNAGGYNAYNYTASVNQSGGNTKTPNLGGTSLKNMSGSGVGEGMGVNKDPFGSLVDFSSKPGPNMKSDSKETKKNSSGDDVFGNFQNATKSDGPGFPSDPFPTSNTNASPGLNTGGAYSKVDDFGFTNTQSQPSATQSSGVGDFDSLFSSTNASSGEAAGGSENQQFTGGDDWGFESEFVGANDSSGTTEIEGLPPPPSGVSASAAKNKGMDNHKQGQYGDAIKWLSWAVILLEKAGDEAGVMEVLSSRASCYKEVGEYKKAVADCTKVLEQDGKNVSVLVQRALLYESMEKYKLGAEDLRTVMKIDPGNRVARSTVHRLTKMAG</sequence>
<dbReference type="Pfam" id="PF13181">
    <property type="entry name" value="TPR_8"/>
    <property type="match status" value="1"/>
</dbReference>
<dbReference type="RefSeq" id="XP_004229269.1">
    <property type="nucleotide sequence ID" value="XM_004229221.5"/>
</dbReference>
<feature type="compositionally biased region" description="Gly residues" evidence="1">
    <location>
        <begin position="168"/>
        <end position="196"/>
    </location>
</feature>
<accession>A0A3Q7EFL8</accession>
<dbReference type="SMART" id="SM00028">
    <property type="entry name" value="TPR"/>
    <property type="match status" value="3"/>
</dbReference>
<dbReference type="SMR" id="A0A3Q7EFL8"/>
<dbReference type="PANTHER" id="PTHR47697">
    <property type="entry name" value="OS03G0340700 PROTEIN"/>
    <property type="match status" value="1"/>
</dbReference>
<dbReference type="EnsemblPlants" id="Solyc01g066050.3.1">
    <property type="protein sequence ID" value="Solyc01g066050.3.1"/>
    <property type="gene ID" value="Solyc01g066050.3"/>
</dbReference>
<proteinExistence type="predicted"/>
<feature type="region of interest" description="Disordered" evidence="1">
    <location>
        <begin position="1"/>
        <end position="107"/>
    </location>
</feature>
<dbReference type="AlphaFoldDB" id="A0A3Q7EFL8"/>
<evidence type="ECO:0000313" key="2">
    <source>
        <dbReference type="EnsemblPlants" id="Solyc01g066050.3.1"/>
    </source>
</evidence>
<dbReference type="InParanoid" id="A0A3Q7EFL8"/>
<dbReference type="Proteomes" id="UP000004994">
    <property type="component" value="Chromosome 1"/>
</dbReference>
<dbReference type="InterPro" id="IPR011990">
    <property type="entry name" value="TPR-like_helical_dom_sf"/>
</dbReference>
<keyword evidence="3" id="KW-1185">Reference proteome</keyword>
<feature type="region of interest" description="Disordered" evidence="1">
    <location>
        <begin position="147"/>
        <end position="196"/>
    </location>
</feature>
<protein>
    <submittedName>
        <fullName evidence="2">Uncharacterized protein</fullName>
    </submittedName>
</protein>
<evidence type="ECO:0000313" key="3">
    <source>
        <dbReference type="Proteomes" id="UP000004994"/>
    </source>
</evidence>
<feature type="compositionally biased region" description="Polar residues" evidence="1">
    <location>
        <begin position="1"/>
        <end position="13"/>
    </location>
</feature>
<dbReference type="KEGG" id="sly:101263750"/>
<feature type="compositionally biased region" description="Polar residues" evidence="1">
    <location>
        <begin position="309"/>
        <end position="320"/>
    </location>
</feature>
<name>A0A3Q7EFL8_SOLLC</name>
<dbReference type="STRING" id="4081.A0A3Q7EFL8"/>
<feature type="compositionally biased region" description="Polar residues" evidence="1">
    <location>
        <begin position="52"/>
        <end position="81"/>
    </location>
</feature>
<dbReference type="GeneID" id="101263750"/>
<dbReference type="OMA" id="KTTSWTH"/>
<dbReference type="InterPro" id="IPR019734">
    <property type="entry name" value="TPR_rpt"/>
</dbReference>